<gene>
    <name evidence="5" type="ORF">A1507_22610</name>
</gene>
<accession>A0A177NU97</accession>
<evidence type="ECO:0000259" key="3">
    <source>
        <dbReference type="Pfam" id="PF16220"/>
    </source>
</evidence>
<dbReference type="Proteomes" id="UP000077857">
    <property type="component" value="Unassembled WGS sequence"/>
</dbReference>
<dbReference type="PANTHER" id="PTHR30273:SF2">
    <property type="entry name" value="PROTEIN FECR"/>
    <property type="match status" value="1"/>
</dbReference>
<evidence type="ECO:0000259" key="2">
    <source>
        <dbReference type="Pfam" id="PF04773"/>
    </source>
</evidence>
<dbReference type="InterPro" id="IPR032508">
    <property type="entry name" value="FecR_C"/>
</dbReference>
<dbReference type="AlphaFoldDB" id="A0A177NU97"/>
<dbReference type="Pfam" id="PF16220">
    <property type="entry name" value="DUF4880"/>
    <property type="match status" value="1"/>
</dbReference>
<dbReference type="Pfam" id="PF16344">
    <property type="entry name" value="FecR_C"/>
    <property type="match status" value="1"/>
</dbReference>
<dbReference type="PIRSF" id="PIRSF018266">
    <property type="entry name" value="FecR"/>
    <property type="match status" value="1"/>
</dbReference>
<dbReference type="Gene3D" id="2.60.120.1440">
    <property type="match status" value="1"/>
</dbReference>
<dbReference type="GO" id="GO:0016989">
    <property type="term" value="F:sigma factor antagonist activity"/>
    <property type="evidence" value="ECO:0007669"/>
    <property type="project" value="TreeGrafter"/>
</dbReference>
<reference evidence="5 6" key="1">
    <citation type="submission" date="2016-03" db="EMBL/GenBank/DDBJ databases">
        <authorList>
            <person name="Ploux O."/>
        </authorList>
    </citation>
    <scope>NUCLEOTIDE SEQUENCE [LARGE SCALE GENOMIC DNA]</scope>
    <source>
        <strain evidence="5 6">R-45378</strain>
    </source>
</reference>
<dbReference type="PANTHER" id="PTHR30273">
    <property type="entry name" value="PERIPLASMIC SIGNAL SENSOR AND SIGMA FACTOR ACTIVATOR FECR-RELATED"/>
    <property type="match status" value="1"/>
</dbReference>
<dbReference type="Gene3D" id="3.55.50.30">
    <property type="match status" value="1"/>
</dbReference>
<dbReference type="EMBL" id="LUUJ01000010">
    <property type="protein sequence ID" value="OAI20819.1"/>
    <property type="molecule type" value="Genomic_DNA"/>
</dbReference>
<evidence type="ECO:0000313" key="5">
    <source>
        <dbReference type="EMBL" id="OAI20819.1"/>
    </source>
</evidence>
<evidence type="ECO:0000256" key="1">
    <source>
        <dbReference type="SAM" id="MobiDB-lite"/>
    </source>
</evidence>
<feature type="domain" description="FecR protein" evidence="2">
    <location>
        <begin position="130"/>
        <end position="221"/>
    </location>
</feature>
<feature type="domain" description="FecR N-terminal" evidence="3">
    <location>
        <begin position="28"/>
        <end position="69"/>
    </location>
</feature>
<name>A0A177NU97_9GAMM</name>
<sequence>MSGKLPPLHLPEFRATPMPPSCTQAQRDQAIAWLLRRRESPQDASVQRDFSAWLAADPAHPQAYRQAERQWAWMRQFEGQGFQARDEALSYRPRRAGRRYAAFATAASLLLVAGWALFSPQGWYGLPHSYATGKNQRLTVALADGSNLELNADSEVRVRYNRFRRRVELVRGEAFFSVRHDAARPFSVHTDNAVVRDIGTAFDVYKQARQTSVTVLEGVVELEGGGERKQLAAGQQLAYSNDGGFQALPHSDPAGATAWRRGLLVFRGRRLADVVSEISRYHDVDIRLPDPQLAELRVNGSFRTEQLDALLNAVATLLPVNIIRLSEREIVLEPTGKAR</sequence>
<protein>
    <submittedName>
        <fullName evidence="5">Iron dicitrate transport regulator FecR</fullName>
    </submittedName>
</protein>
<feature type="domain" description="Protein FecR C-terminal" evidence="4">
    <location>
        <begin position="264"/>
        <end position="331"/>
    </location>
</feature>
<dbReference type="InterPro" id="IPR006860">
    <property type="entry name" value="FecR"/>
</dbReference>
<comment type="caution">
    <text evidence="5">The sequence shown here is derived from an EMBL/GenBank/DDBJ whole genome shotgun (WGS) entry which is preliminary data.</text>
</comment>
<evidence type="ECO:0000259" key="4">
    <source>
        <dbReference type="Pfam" id="PF16344"/>
    </source>
</evidence>
<proteinExistence type="predicted"/>
<dbReference type="InterPro" id="IPR032623">
    <property type="entry name" value="FecR_N"/>
</dbReference>
<evidence type="ECO:0000313" key="6">
    <source>
        <dbReference type="Proteomes" id="UP000077857"/>
    </source>
</evidence>
<organism evidence="5 6">
    <name type="scientific">Methylomonas koyamae</name>
    <dbReference type="NCBI Taxonomy" id="702114"/>
    <lineage>
        <taxon>Bacteria</taxon>
        <taxon>Pseudomonadati</taxon>
        <taxon>Pseudomonadota</taxon>
        <taxon>Gammaproteobacteria</taxon>
        <taxon>Methylococcales</taxon>
        <taxon>Methylococcaceae</taxon>
        <taxon>Methylomonas</taxon>
    </lineage>
</organism>
<feature type="region of interest" description="Disordered" evidence="1">
    <location>
        <begin position="1"/>
        <end position="22"/>
    </location>
</feature>
<dbReference type="InterPro" id="IPR012373">
    <property type="entry name" value="Ferrdict_sens_TM"/>
</dbReference>
<dbReference type="Pfam" id="PF04773">
    <property type="entry name" value="FecR"/>
    <property type="match status" value="1"/>
</dbReference>